<evidence type="ECO:0000313" key="2">
    <source>
        <dbReference type="Proteomes" id="UP000203357"/>
    </source>
</evidence>
<dbReference type="EMBL" id="KX557281">
    <property type="protein sequence ID" value="AOE44527.1"/>
    <property type="molecule type" value="Genomic_DNA"/>
</dbReference>
<reference evidence="2" key="1">
    <citation type="submission" date="2016-07" db="EMBL/GenBank/DDBJ databases">
        <authorList>
            <person name="Florea S."/>
            <person name="Webb J.S."/>
            <person name="Jaromczyk J."/>
            <person name="Schardl C.L."/>
        </authorList>
    </citation>
    <scope>NUCLEOTIDE SEQUENCE [LARGE SCALE GENOMIC DNA]</scope>
</reference>
<dbReference type="Proteomes" id="UP000203357">
    <property type="component" value="Segment"/>
</dbReference>
<sequence>MTAPSPPRKYCEADDLMLGQLSSDIPRWVGSNYDKHIELGAEEIDMMVGRVYALPLNLVPGSAEQLLMKKLNRFITTGRILMAASSAQETGNVHRYAQYLLAQANAALDAIVKGELVLNGQTPAAGTIQDFDSGPSIFLSDQDSFIRKFYGHGEAEFTIPPSMTALPEPGAN</sequence>
<dbReference type="RefSeq" id="YP_009290979.1">
    <property type="nucleotide sequence ID" value="NC_031109.1"/>
</dbReference>
<dbReference type="KEGG" id="vg:29067909"/>
<name>A0A1B3B0I0_9CAUD</name>
<protein>
    <recommendedName>
        <fullName evidence="3">Head-to-tail adaptor</fullName>
    </recommendedName>
</protein>
<evidence type="ECO:0008006" key="3">
    <source>
        <dbReference type="Google" id="ProtNLM"/>
    </source>
</evidence>
<organism evidence="1 2">
    <name type="scientific">Gordonia phage Jumbo</name>
    <dbReference type="NCBI Taxonomy" id="1887650"/>
    <lineage>
        <taxon>Viruses</taxon>
        <taxon>Duplodnaviria</taxon>
        <taxon>Heunggongvirae</taxon>
        <taxon>Uroviricota</taxon>
        <taxon>Caudoviricetes</taxon>
        <taxon>Gorjumvirus</taxon>
        <taxon>Gorjumvirus jumbo</taxon>
    </lineage>
</organism>
<gene>
    <name evidence="1" type="primary">14</name>
    <name evidence="1" type="ORF">SEA_JUMBO_14</name>
</gene>
<keyword evidence="2" id="KW-1185">Reference proteome</keyword>
<proteinExistence type="predicted"/>
<dbReference type="GeneID" id="29067909"/>
<accession>A0A1B3B0I0</accession>
<dbReference type="OrthoDB" id="21977at10239"/>
<evidence type="ECO:0000313" key="1">
    <source>
        <dbReference type="EMBL" id="AOE44527.1"/>
    </source>
</evidence>